<dbReference type="EMBL" id="KQ252990">
    <property type="protein sequence ID" value="KNC69869.1"/>
    <property type="molecule type" value="Genomic_DNA"/>
</dbReference>
<name>A0A0L0EZS0_9EUKA</name>
<dbReference type="RefSeq" id="XP_014143771.1">
    <property type="nucleotide sequence ID" value="XM_014288296.1"/>
</dbReference>
<feature type="non-terminal residue" evidence="1">
    <location>
        <position position="70"/>
    </location>
</feature>
<organism evidence="1 2">
    <name type="scientific">Sphaeroforma arctica JP610</name>
    <dbReference type="NCBI Taxonomy" id="667725"/>
    <lineage>
        <taxon>Eukaryota</taxon>
        <taxon>Ichthyosporea</taxon>
        <taxon>Ichthyophonida</taxon>
        <taxon>Sphaeroforma</taxon>
    </lineage>
</organism>
<gene>
    <name evidence="1" type="ORF">SARC_17615</name>
</gene>
<evidence type="ECO:0000313" key="2">
    <source>
        <dbReference type="Proteomes" id="UP000054560"/>
    </source>
</evidence>
<proteinExistence type="predicted"/>
<keyword evidence="2" id="KW-1185">Reference proteome</keyword>
<evidence type="ECO:0000313" key="1">
    <source>
        <dbReference type="EMBL" id="KNC69869.1"/>
    </source>
</evidence>
<accession>A0A0L0EZS0</accession>
<dbReference type="AlphaFoldDB" id="A0A0L0EZS0"/>
<reference evidence="1 2" key="1">
    <citation type="submission" date="2011-02" db="EMBL/GenBank/DDBJ databases">
        <title>The Genome Sequence of Sphaeroforma arctica JP610.</title>
        <authorList>
            <consortium name="The Broad Institute Genome Sequencing Platform"/>
            <person name="Russ C."/>
            <person name="Cuomo C."/>
            <person name="Young S.K."/>
            <person name="Zeng Q."/>
            <person name="Gargeya S."/>
            <person name="Alvarado L."/>
            <person name="Berlin A."/>
            <person name="Chapman S.B."/>
            <person name="Chen Z."/>
            <person name="Freedman E."/>
            <person name="Gellesch M."/>
            <person name="Goldberg J."/>
            <person name="Griggs A."/>
            <person name="Gujja S."/>
            <person name="Heilman E."/>
            <person name="Heiman D."/>
            <person name="Howarth C."/>
            <person name="Mehta T."/>
            <person name="Neiman D."/>
            <person name="Pearson M."/>
            <person name="Roberts A."/>
            <person name="Saif S."/>
            <person name="Shea T."/>
            <person name="Shenoy N."/>
            <person name="Sisk P."/>
            <person name="Stolte C."/>
            <person name="Sykes S."/>
            <person name="White J."/>
            <person name="Yandava C."/>
            <person name="Burger G."/>
            <person name="Gray M.W."/>
            <person name="Holland P.W.H."/>
            <person name="King N."/>
            <person name="Lang F.B.F."/>
            <person name="Roger A.J."/>
            <person name="Ruiz-Trillo I."/>
            <person name="Haas B."/>
            <person name="Nusbaum C."/>
            <person name="Birren B."/>
        </authorList>
    </citation>
    <scope>NUCLEOTIDE SEQUENCE [LARGE SCALE GENOMIC DNA]</scope>
    <source>
        <strain evidence="1 2">JP610</strain>
    </source>
</reference>
<dbReference type="Proteomes" id="UP000054560">
    <property type="component" value="Unassembled WGS sequence"/>
</dbReference>
<dbReference type="GeneID" id="25918119"/>
<sequence length="70" mass="7806">MHDMLLCGAIMVKYEQEPLHSQTFSPVLLFADIENPKAAAAEVMSTEKLLAGAAFTDVEKRDVHLYVELQ</sequence>
<protein>
    <submittedName>
        <fullName evidence="1">Uncharacterized protein</fullName>
    </submittedName>
</protein>